<feature type="compositionally biased region" description="Polar residues" evidence="1">
    <location>
        <begin position="156"/>
        <end position="178"/>
    </location>
</feature>
<dbReference type="InterPro" id="IPR039486">
    <property type="entry name" value="Mug56/Spo71_PH"/>
</dbReference>
<protein>
    <recommendedName>
        <fullName evidence="2">PH domain-containing protein</fullName>
    </recommendedName>
</protein>
<dbReference type="InterPro" id="IPR001849">
    <property type="entry name" value="PH_domain"/>
</dbReference>
<dbReference type="SMART" id="SM00233">
    <property type="entry name" value="PH"/>
    <property type="match status" value="2"/>
</dbReference>
<dbReference type="Pfam" id="PF15404">
    <property type="entry name" value="PH_4"/>
    <property type="match status" value="1"/>
</dbReference>
<evidence type="ECO:0000256" key="1">
    <source>
        <dbReference type="SAM" id="MobiDB-lite"/>
    </source>
</evidence>
<accession>S7Q647</accession>
<dbReference type="AlphaFoldDB" id="S7Q647"/>
<feature type="region of interest" description="Disordered" evidence="1">
    <location>
        <begin position="727"/>
        <end position="748"/>
    </location>
</feature>
<dbReference type="GO" id="GO:1902657">
    <property type="term" value="P:protein localization to prospore membrane"/>
    <property type="evidence" value="ECO:0007669"/>
    <property type="project" value="InterPro"/>
</dbReference>
<evidence type="ECO:0000313" key="3">
    <source>
        <dbReference type="EMBL" id="EPQ54943.1"/>
    </source>
</evidence>
<dbReference type="RefSeq" id="XP_007866673.1">
    <property type="nucleotide sequence ID" value="XM_007868482.1"/>
</dbReference>
<feature type="region of interest" description="Disordered" evidence="1">
    <location>
        <begin position="1"/>
        <end position="21"/>
    </location>
</feature>
<feature type="compositionally biased region" description="Low complexity" evidence="1">
    <location>
        <begin position="219"/>
        <end position="233"/>
    </location>
</feature>
<name>S7Q647_GLOTA</name>
<dbReference type="STRING" id="670483.S7Q647"/>
<dbReference type="KEGG" id="gtr:GLOTRDRAFT_43400"/>
<dbReference type="OMA" id="DRWVMSI"/>
<feature type="compositionally biased region" description="Basic and acidic residues" evidence="1">
    <location>
        <begin position="241"/>
        <end position="251"/>
    </location>
</feature>
<feature type="region of interest" description="Disordered" evidence="1">
    <location>
        <begin position="148"/>
        <end position="261"/>
    </location>
</feature>
<gene>
    <name evidence="3" type="ORF">GLOTRDRAFT_43400</name>
</gene>
<proteinExistence type="predicted"/>
<feature type="domain" description="PH" evidence="2">
    <location>
        <begin position="616"/>
        <end position="792"/>
    </location>
</feature>
<dbReference type="Pfam" id="PF23207">
    <property type="entry name" value="PH_SPO71"/>
    <property type="match status" value="1"/>
</dbReference>
<dbReference type="Proteomes" id="UP000030669">
    <property type="component" value="Unassembled WGS sequence"/>
</dbReference>
<reference evidence="3 4" key="1">
    <citation type="journal article" date="2012" name="Science">
        <title>The Paleozoic origin of enzymatic lignin decomposition reconstructed from 31 fungal genomes.</title>
        <authorList>
            <person name="Floudas D."/>
            <person name="Binder M."/>
            <person name="Riley R."/>
            <person name="Barry K."/>
            <person name="Blanchette R.A."/>
            <person name="Henrissat B."/>
            <person name="Martinez A.T."/>
            <person name="Otillar R."/>
            <person name="Spatafora J.W."/>
            <person name="Yadav J.S."/>
            <person name="Aerts A."/>
            <person name="Benoit I."/>
            <person name="Boyd A."/>
            <person name="Carlson A."/>
            <person name="Copeland A."/>
            <person name="Coutinho P.M."/>
            <person name="de Vries R.P."/>
            <person name="Ferreira P."/>
            <person name="Findley K."/>
            <person name="Foster B."/>
            <person name="Gaskell J."/>
            <person name="Glotzer D."/>
            <person name="Gorecki P."/>
            <person name="Heitman J."/>
            <person name="Hesse C."/>
            <person name="Hori C."/>
            <person name="Igarashi K."/>
            <person name="Jurgens J.A."/>
            <person name="Kallen N."/>
            <person name="Kersten P."/>
            <person name="Kohler A."/>
            <person name="Kuees U."/>
            <person name="Kumar T.K.A."/>
            <person name="Kuo A."/>
            <person name="LaButti K."/>
            <person name="Larrondo L.F."/>
            <person name="Lindquist E."/>
            <person name="Ling A."/>
            <person name="Lombard V."/>
            <person name="Lucas S."/>
            <person name="Lundell T."/>
            <person name="Martin R."/>
            <person name="McLaughlin D.J."/>
            <person name="Morgenstern I."/>
            <person name="Morin E."/>
            <person name="Murat C."/>
            <person name="Nagy L.G."/>
            <person name="Nolan M."/>
            <person name="Ohm R.A."/>
            <person name="Patyshakuliyeva A."/>
            <person name="Rokas A."/>
            <person name="Ruiz-Duenas F.J."/>
            <person name="Sabat G."/>
            <person name="Salamov A."/>
            <person name="Samejima M."/>
            <person name="Schmutz J."/>
            <person name="Slot J.C."/>
            <person name="St John F."/>
            <person name="Stenlid J."/>
            <person name="Sun H."/>
            <person name="Sun S."/>
            <person name="Syed K."/>
            <person name="Tsang A."/>
            <person name="Wiebenga A."/>
            <person name="Young D."/>
            <person name="Pisabarro A."/>
            <person name="Eastwood D.C."/>
            <person name="Martin F."/>
            <person name="Cullen D."/>
            <person name="Grigoriev I.V."/>
            <person name="Hibbett D.S."/>
        </authorList>
    </citation>
    <scope>NUCLEOTIDE SEQUENCE [LARGE SCALE GENOMIC DNA]</scope>
    <source>
        <strain evidence="3 4">ATCC 11539</strain>
    </source>
</reference>
<dbReference type="InterPro" id="IPR040345">
    <property type="entry name" value="Mug56/Spo71"/>
</dbReference>
<dbReference type="PANTHER" id="PTHR28076">
    <property type="entry name" value="SPORULATION-SPECIFIC PROTEIN 71"/>
    <property type="match status" value="1"/>
</dbReference>
<feature type="compositionally biased region" description="Low complexity" evidence="1">
    <location>
        <begin position="184"/>
        <end position="203"/>
    </location>
</feature>
<sequence>MASPSNGLPPRAVNSGSSLDVTKRNDLHKHARVFIGPMPEKFLSETEALVRQKRRRWFSRSKSSDTDDVNGFIRDHAFRTFLHRDEDSSVDWDEEEERGRVEEILDRWKESDWGKVWRRRATEPATNHRWVGSSFEIGNFLGVNLLQDERPASPAPTGSTQSKAPKSRQFTAASSTKVETFVTAPSQIRSSLSSSQAATPLASPGHLQPTIPEGDELPRPLSTSSSTTPLLTPEVTARQDASSRAHTEAPRRPALKSASRVNAISDGQLGNVRTPEGSYFANKKGKTVHYCEEVDEDPASPREVLARTGSSIDTTSAGATKAPSSFTDAEWGDEVMRDRMIVRVSYSEEESLGPNFDEYQNRSGRYDYEDMGEFLVAWRKDRLELYEDYHLPLKEWATGHKHFSFLVPFNSPRTKLYLYSFVDMSFCLTCPPTPVRSDSKRRKLFHRAKRGINIFIFKMKSRSRATDWIWNLWRRLGGQLPTHLDISSPALDTRVRIAIPGFEESDPEGRGYVMFSRENIIALCRKTLKSVKDWEYLVEKPLSEGSAHLELAWRMDTKLDWVWRHTDDDEERRPWEVICGLALIQGGKPAHLEIRLARHYPTHLHLRDGTHLTEPPAIEGYLDRVRANTPGKQAVYLTTHNGYLFALSANSPHPPSPPGLPLADNKTTLRDFEIRRGMHQIMEAQGMTDMRNILVIRRAFQPAVRHTEEHFDAHVFAVDERGLQEEVERMDSDADDEGGDEELGKSDDKPKLRMKRSFELVLKNGHIFRFEAHSRRIALEWIDRLRALVRYWKHRHRIDAREEMNVVQLGTGRARPTPRIFRDGHTMHTLPPDPEASLPDLSNIFNWCVLDKCRPILKGGKLYVRKGLRGRYKYVQLFLVSGHLIQYHITPKASMYHRRTKRTISLVDAYVCSGYFAAKVLPESQYNPDAPPIPRKYPDGLETEDLEEDTIFMVWYHPYPVGSVDEERGQSKAGASKKIPKLSKKRKMEVFRARSRMERDIWCWALNCEIEKTLRTNRDRENKLRDEGELVPTT</sequence>
<organism evidence="3 4">
    <name type="scientific">Gloeophyllum trabeum (strain ATCC 11539 / FP-39264 / Madison 617)</name>
    <name type="common">Brown rot fungus</name>
    <dbReference type="NCBI Taxonomy" id="670483"/>
    <lineage>
        <taxon>Eukaryota</taxon>
        <taxon>Fungi</taxon>
        <taxon>Dikarya</taxon>
        <taxon>Basidiomycota</taxon>
        <taxon>Agaricomycotina</taxon>
        <taxon>Agaricomycetes</taxon>
        <taxon>Gloeophyllales</taxon>
        <taxon>Gloeophyllaceae</taxon>
        <taxon>Gloeophyllum</taxon>
    </lineage>
</organism>
<dbReference type="OrthoDB" id="5579281at2759"/>
<evidence type="ECO:0000313" key="4">
    <source>
        <dbReference type="Proteomes" id="UP000030669"/>
    </source>
</evidence>
<dbReference type="HOGENOM" id="CLU_008203_0_0_1"/>
<feature type="domain" description="PH" evidence="2">
    <location>
        <begin position="856"/>
        <end position="1013"/>
    </location>
</feature>
<dbReference type="InterPro" id="IPR057379">
    <property type="entry name" value="PH_SPO71"/>
</dbReference>
<dbReference type="PANTHER" id="PTHR28076:SF1">
    <property type="entry name" value="PROSPORE MEMBRANE ADAPTER PROTEIN SPO71"/>
    <property type="match status" value="1"/>
</dbReference>
<evidence type="ECO:0000259" key="2">
    <source>
        <dbReference type="SMART" id="SM00233"/>
    </source>
</evidence>
<dbReference type="EMBL" id="KB469303">
    <property type="protein sequence ID" value="EPQ54943.1"/>
    <property type="molecule type" value="Genomic_DNA"/>
</dbReference>
<dbReference type="eggNOG" id="ENOG502QRAT">
    <property type="taxonomic scope" value="Eukaryota"/>
</dbReference>
<keyword evidence="4" id="KW-1185">Reference proteome</keyword>
<dbReference type="GeneID" id="19306188"/>